<dbReference type="Pfam" id="PF08212">
    <property type="entry name" value="Lipocalin_2"/>
    <property type="match status" value="1"/>
</dbReference>
<protein>
    <submittedName>
        <fullName evidence="4">Calycin-like protein</fullName>
    </submittedName>
</protein>
<feature type="chain" id="PRO_5013435100" evidence="2">
    <location>
        <begin position="20"/>
        <end position="210"/>
    </location>
</feature>
<feature type="domain" description="Lipocalin/cytosolic fatty-acid binding" evidence="3">
    <location>
        <begin position="37"/>
        <end position="200"/>
    </location>
</feature>
<reference evidence="4 5" key="1">
    <citation type="journal article" date="2015" name="Sci. Rep.">
        <title>Genome of the facultative scuticociliatosis pathogen Pseudocohnilembus persalinus provides insight into its virulence through horizontal gene transfer.</title>
        <authorList>
            <person name="Xiong J."/>
            <person name="Wang G."/>
            <person name="Cheng J."/>
            <person name="Tian M."/>
            <person name="Pan X."/>
            <person name="Warren A."/>
            <person name="Jiang C."/>
            <person name="Yuan D."/>
            <person name="Miao W."/>
        </authorList>
    </citation>
    <scope>NUCLEOTIDE SEQUENCE [LARGE SCALE GENOMIC DNA]</scope>
    <source>
        <strain evidence="4">36N120E</strain>
    </source>
</reference>
<dbReference type="AlphaFoldDB" id="A0A0V0R5M8"/>
<dbReference type="InParanoid" id="A0A0V0R5M8"/>
<keyword evidence="5" id="KW-1185">Reference proteome</keyword>
<evidence type="ECO:0000256" key="1">
    <source>
        <dbReference type="ARBA" id="ARBA00006889"/>
    </source>
</evidence>
<accession>A0A0V0R5M8</accession>
<dbReference type="OrthoDB" id="565904at2759"/>
<dbReference type="InterPro" id="IPR047202">
    <property type="entry name" value="Lipocalin_Blc-like_dom"/>
</dbReference>
<dbReference type="CDD" id="cd19438">
    <property type="entry name" value="lipocalin_Blc-like"/>
    <property type="match status" value="1"/>
</dbReference>
<evidence type="ECO:0000256" key="2">
    <source>
        <dbReference type="PIRNR" id="PIRNR036893"/>
    </source>
</evidence>
<dbReference type="InterPro" id="IPR000566">
    <property type="entry name" value="Lipocln_cytosolic_FA-bd_dom"/>
</dbReference>
<dbReference type="SUPFAM" id="SSF50814">
    <property type="entry name" value="Lipocalins"/>
    <property type="match status" value="1"/>
</dbReference>
<proteinExistence type="inferred from homology"/>
<sequence length="210" mass="24262">MQKQLAILILALFVAQIAAFGVKQPACKNKEFKPVDLDIEQYMGRWYEQYASGTVKDTFEKNCVCVNANYSLNEDDNVNVYNYCYNTENDAKQGIEGTAYVQDEGSLYVSFDVPFAWVQNYFAENYGYSNYQIGYISEDYQLVIVVSCNPLYGYPLLSEIGSDMIWVMTKQQEISDEQLKLVQNWFTENNFKWGSMQKTNQGKDCIYQSD</sequence>
<comment type="similarity">
    <text evidence="1 2">Belongs to the calycin superfamily. Lipocalin family.</text>
</comment>
<dbReference type="Gene3D" id="2.40.128.20">
    <property type="match status" value="1"/>
</dbReference>
<dbReference type="InterPro" id="IPR022271">
    <property type="entry name" value="Lipocalin_ApoD"/>
</dbReference>
<gene>
    <name evidence="4" type="ORF">PPERSA_02646</name>
</gene>
<evidence type="ECO:0000313" key="5">
    <source>
        <dbReference type="Proteomes" id="UP000054937"/>
    </source>
</evidence>
<dbReference type="PANTHER" id="PTHR10612:SF34">
    <property type="entry name" value="APOLIPOPROTEIN D"/>
    <property type="match status" value="1"/>
</dbReference>
<feature type="signal peptide" evidence="2">
    <location>
        <begin position="1"/>
        <end position="19"/>
    </location>
</feature>
<keyword evidence="2" id="KW-0732">Signal</keyword>
<dbReference type="InterPro" id="IPR012674">
    <property type="entry name" value="Calycin"/>
</dbReference>
<comment type="caution">
    <text evidence="4">The sequence shown here is derived from an EMBL/GenBank/DDBJ whole genome shotgun (WGS) entry which is preliminary data.</text>
</comment>
<organism evidence="4 5">
    <name type="scientific">Pseudocohnilembus persalinus</name>
    <name type="common">Ciliate</name>
    <dbReference type="NCBI Taxonomy" id="266149"/>
    <lineage>
        <taxon>Eukaryota</taxon>
        <taxon>Sar</taxon>
        <taxon>Alveolata</taxon>
        <taxon>Ciliophora</taxon>
        <taxon>Intramacronucleata</taxon>
        <taxon>Oligohymenophorea</taxon>
        <taxon>Scuticociliatia</taxon>
        <taxon>Philasterida</taxon>
        <taxon>Pseudocohnilembidae</taxon>
        <taxon>Pseudocohnilembus</taxon>
    </lineage>
</organism>
<evidence type="ECO:0000259" key="3">
    <source>
        <dbReference type="Pfam" id="PF08212"/>
    </source>
</evidence>
<dbReference type="EMBL" id="LDAU01000044">
    <property type="protein sequence ID" value="KRX09774.1"/>
    <property type="molecule type" value="Genomic_DNA"/>
</dbReference>
<evidence type="ECO:0000313" key="4">
    <source>
        <dbReference type="EMBL" id="KRX09774.1"/>
    </source>
</evidence>
<dbReference type="PANTHER" id="PTHR10612">
    <property type="entry name" value="APOLIPOPROTEIN D"/>
    <property type="match status" value="1"/>
</dbReference>
<dbReference type="PIRSF" id="PIRSF036893">
    <property type="entry name" value="Lipocalin_ApoD"/>
    <property type="match status" value="1"/>
</dbReference>
<dbReference type="OMA" id="CYNTEND"/>
<dbReference type="Proteomes" id="UP000054937">
    <property type="component" value="Unassembled WGS sequence"/>
</dbReference>
<name>A0A0V0R5M8_PSEPJ</name>
<dbReference type="GO" id="GO:0006950">
    <property type="term" value="P:response to stress"/>
    <property type="evidence" value="ECO:0007669"/>
    <property type="project" value="UniProtKB-ARBA"/>
</dbReference>